<dbReference type="Proteomes" id="UP000199476">
    <property type="component" value="Unassembled WGS sequence"/>
</dbReference>
<keyword evidence="7" id="KW-0677">Repeat</keyword>
<accession>A0A1G9H835</accession>
<dbReference type="PANTHER" id="PTHR39188:SF3">
    <property type="entry name" value="STAGE IV SPORULATION PROTEIN FB"/>
    <property type="match status" value="1"/>
</dbReference>
<keyword evidence="6 14" id="KW-0479">Metal-binding</keyword>
<evidence type="ECO:0000256" key="1">
    <source>
        <dbReference type="ARBA" id="ARBA00004651"/>
    </source>
</evidence>
<evidence type="ECO:0000313" key="20">
    <source>
        <dbReference type="Proteomes" id="UP000199476"/>
    </source>
</evidence>
<feature type="transmembrane region" description="Helical" evidence="14">
    <location>
        <begin position="53"/>
        <end position="72"/>
    </location>
</feature>
<keyword evidence="8 14" id="KW-0378">Hydrolase</keyword>
<gene>
    <name evidence="19" type="ORF">SAMN04488692_101129</name>
</gene>
<evidence type="ECO:0000313" key="19">
    <source>
        <dbReference type="EMBL" id="SDL09032.1"/>
    </source>
</evidence>
<dbReference type="Pfam" id="PF00571">
    <property type="entry name" value="CBS"/>
    <property type="match status" value="2"/>
</dbReference>
<keyword evidence="11 14" id="KW-0482">Metalloprotease</keyword>
<protein>
    <recommendedName>
        <fullName evidence="14">Zinc metalloprotease</fullName>
    </recommendedName>
</protein>
<evidence type="ECO:0000256" key="6">
    <source>
        <dbReference type="ARBA" id="ARBA00022723"/>
    </source>
</evidence>
<dbReference type="InterPro" id="IPR016483">
    <property type="entry name" value="UCP006404_Pept_M50_CBS"/>
</dbReference>
<keyword evidence="10 14" id="KW-1133">Transmembrane helix</keyword>
<proteinExistence type="inferred from homology"/>
<evidence type="ECO:0000256" key="13">
    <source>
        <dbReference type="ARBA" id="ARBA00023136"/>
    </source>
</evidence>
<dbReference type="GO" id="GO:0005886">
    <property type="term" value="C:plasma membrane"/>
    <property type="evidence" value="ECO:0007669"/>
    <property type="project" value="UniProtKB-SubCell"/>
</dbReference>
<evidence type="ECO:0000256" key="4">
    <source>
        <dbReference type="ARBA" id="ARBA00022670"/>
    </source>
</evidence>
<dbReference type="OrthoDB" id="9800627at2"/>
<dbReference type="Gene3D" id="3.10.580.10">
    <property type="entry name" value="CBS-domain"/>
    <property type="match status" value="1"/>
</dbReference>
<dbReference type="RefSeq" id="WP_089757652.1">
    <property type="nucleotide sequence ID" value="NZ_FNGO01000001.1"/>
</dbReference>
<dbReference type="InterPro" id="IPR000644">
    <property type="entry name" value="CBS_dom"/>
</dbReference>
<feature type="domain" description="CBS" evidence="18">
    <location>
        <begin position="249"/>
        <end position="305"/>
    </location>
</feature>
<evidence type="ECO:0000256" key="5">
    <source>
        <dbReference type="ARBA" id="ARBA00022692"/>
    </source>
</evidence>
<keyword evidence="13 14" id="KW-0472">Membrane</keyword>
<feature type="transmembrane region" description="Helical" evidence="14">
    <location>
        <begin position="148"/>
        <end position="168"/>
    </location>
</feature>
<dbReference type="SUPFAM" id="SSF54631">
    <property type="entry name" value="CBS-domain pair"/>
    <property type="match status" value="1"/>
</dbReference>
<organism evidence="19 20">
    <name type="scientific">Halarsenatibacter silvermanii</name>
    <dbReference type="NCBI Taxonomy" id="321763"/>
    <lineage>
        <taxon>Bacteria</taxon>
        <taxon>Bacillati</taxon>
        <taxon>Bacillota</taxon>
        <taxon>Clostridia</taxon>
        <taxon>Halanaerobiales</taxon>
        <taxon>Halarsenatibacteraceae</taxon>
        <taxon>Halarsenatibacter</taxon>
    </lineage>
</organism>
<evidence type="ECO:0000256" key="7">
    <source>
        <dbReference type="ARBA" id="ARBA00022737"/>
    </source>
</evidence>
<dbReference type="SMART" id="SM00116">
    <property type="entry name" value="CBS"/>
    <property type="match status" value="2"/>
</dbReference>
<feature type="active site" evidence="15">
    <location>
        <position position="74"/>
    </location>
</feature>
<evidence type="ECO:0000256" key="3">
    <source>
        <dbReference type="ARBA" id="ARBA00022475"/>
    </source>
</evidence>
<feature type="binding site" evidence="16">
    <location>
        <position position="73"/>
    </location>
    <ligand>
        <name>Zn(2+)</name>
        <dbReference type="ChEBI" id="CHEBI:29105"/>
        <note>catalytic</note>
    </ligand>
</feature>
<evidence type="ECO:0000259" key="18">
    <source>
        <dbReference type="PROSITE" id="PS51371"/>
    </source>
</evidence>
<dbReference type="PIRSF" id="PIRSF006404">
    <property type="entry name" value="UCP006404_Pept_M50_CBS"/>
    <property type="match status" value="1"/>
</dbReference>
<keyword evidence="12 17" id="KW-0129">CBS domain</keyword>
<dbReference type="PROSITE" id="PS51371">
    <property type="entry name" value="CBS"/>
    <property type="match status" value="2"/>
</dbReference>
<dbReference type="InterPro" id="IPR046342">
    <property type="entry name" value="CBS_dom_sf"/>
</dbReference>
<feature type="transmembrane region" description="Helical" evidence="14">
    <location>
        <begin position="200"/>
        <end position="225"/>
    </location>
</feature>
<evidence type="ECO:0000256" key="9">
    <source>
        <dbReference type="ARBA" id="ARBA00022833"/>
    </source>
</evidence>
<dbReference type="GO" id="GO:0006508">
    <property type="term" value="P:proteolysis"/>
    <property type="evidence" value="ECO:0007669"/>
    <property type="project" value="UniProtKB-KW"/>
</dbReference>
<dbReference type="CDD" id="cd06164">
    <property type="entry name" value="S2P-M50_SpoIVFB_CBS"/>
    <property type="match status" value="1"/>
</dbReference>
<evidence type="ECO:0000256" key="10">
    <source>
        <dbReference type="ARBA" id="ARBA00022989"/>
    </source>
</evidence>
<feature type="binding site" evidence="16">
    <location>
        <position position="77"/>
    </location>
    <ligand>
        <name>Zn(2+)</name>
        <dbReference type="ChEBI" id="CHEBI:29105"/>
        <note>catalytic</note>
    </ligand>
</feature>
<feature type="transmembrane region" description="Helical" evidence="14">
    <location>
        <begin position="121"/>
        <end position="142"/>
    </location>
</feature>
<dbReference type="EMBL" id="FNGO01000001">
    <property type="protein sequence ID" value="SDL09032.1"/>
    <property type="molecule type" value="Genomic_DNA"/>
</dbReference>
<keyword evidence="4 14" id="KW-0645">Protease</keyword>
<keyword evidence="9 14" id="KW-0862">Zinc</keyword>
<dbReference type="STRING" id="321763.SAMN04488692_101129"/>
<comment type="subcellular location">
    <subcellularLocation>
        <location evidence="1 14">Cell membrane</location>
        <topology evidence="1 14">Multi-pass membrane protein</topology>
    </subcellularLocation>
</comment>
<feature type="binding site" evidence="16">
    <location>
        <position position="171"/>
    </location>
    <ligand>
        <name>Zn(2+)</name>
        <dbReference type="ChEBI" id="CHEBI:29105"/>
        <note>catalytic</note>
    </ligand>
</feature>
<evidence type="ECO:0000256" key="2">
    <source>
        <dbReference type="ARBA" id="ARBA00007931"/>
    </source>
</evidence>
<feature type="transmembrane region" description="Helical" evidence="14">
    <location>
        <begin position="12"/>
        <end position="33"/>
    </location>
</feature>
<reference evidence="19 20" key="1">
    <citation type="submission" date="2016-10" db="EMBL/GenBank/DDBJ databases">
        <authorList>
            <person name="de Groot N.N."/>
        </authorList>
    </citation>
    <scope>NUCLEOTIDE SEQUENCE [LARGE SCALE GENOMIC DNA]</scope>
    <source>
        <strain evidence="19 20">SLAS-1</strain>
    </source>
</reference>
<evidence type="ECO:0000256" key="14">
    <source>
        <dbReference type="PIRNR" id="PIRNR006404"/>
    </source>
</evidence>
<dbReference type="GO" id="GO:0008237">
    <property type="term" value="F:metallopeptidase activity"/>
    <property type="evidence" value="ECO:0007669"/>
    <property type="project" value="UniProtKB-UniRule"/>
</dbReference>
<feature type="domain" description="CBS" evidence="18">
    <location>
        <begin position="312"/>
        <end position="370"/>
    </location>
</feature>
<dbReference type="InterPro" id="IPR008915">
    <property type="entry name" value="Peptidase_M50"/>
</dbReference>
<sequence>MFKSSLTILKISGIPIKLHISFLLILPFMAVAIGNNIEEIAGLAGIERVELSFAPYLLGFILAVLLFVSVTLHELSHSLVARTQGMEIKDITLMLLGGVAQIEDESLEPEAETKMAFAGPLLSLALGILLLFVIRPITGFWSADLRLIIFYLGFMNIFLALFNLMPAFPSDGGRILRSLLARKTSYLRATQIAANIGKGFAVMLGLLGLLNGQIILVLIAFFIYIGASQEYKFNLVRDAFADFRVEDLMTENVITVKKDMTVGELLDKMLLEKHSGYPVVDEVGELEGCVTLEDIEEFPDENQELKQIKEIMSCELIEVQPEDKLFDAFKKMSRADIGRLMVVNDRGELVGILTRSDIMKAYQLKSIRDKRRDGDELNF</sequence>
<evidence type="ECO:0000256" key="11">
    <source>
        <dbReference type="ARBA" id="ARBA00023049"/>
    </source>
</evidence>
<keyword evidence="3 14" id="KW-1003">Cell membrane</keyword>
<dbReference type="Pfam" id="PF02163">
    <property type="entry name" value="Peptidase_M50"/>
    <property type="match status" value="2"/>
</dbReference>
<evidence type="ECO:0000256" key="15">
    <source>
        <dbReference type="PIRSR" id="PIRSR006404-1"/>
    </source>
</evidence>
<name>A0A1G9H835_9FIRM</name>
<keyword evidence="20" id="KW-1185">Reference proteome</keyword>
<evidence type="ECO:0000256" key="17">
    <source>
        <dbReference type="PROSITE-ProRule" id="PRU00703"/>
    </source>
</evidence>
<evidence type="ECO:0000256" key="8">
    <source>
        <dbReference type="ARBA" id="ARBA00022801"/>
    </source>
</evidence>
<comment type="cofactor">
    <cofactor evidence="14 16">
        <name>Zn(2+)</name>
        <dbReference type="ChEBI" id="CHEBI:29105"/>
    </cofactor>
    <text evidence="14 16">Binds 1 zinc ion per subunit.</text>
</comment>
<evidence type="ECO:0000256" key="16">
    <source>
        <dbReference type="PIRSR" id="PIRSR006404-2"/>
    </source>
</evidence>
<dbReference type="PANTHER" id="PTHR39188">
    <property type="entry name" value="MEMBRANE-ASSOCIATED ZINC METALLOPROTEASE M50B"/>
    <property type="match status" value="1"/>
</dbReference>
<dbReference type="AlphaFoldDB" id="A0A1G9H835"/>
<dbReference type="GO" id="GO:0046872">
    <property type="term" value="F:metal ion binding"/>
    <property type="evidence" value="ECO:0007669"/>
    <property type="project" value="UniProtKB-UniRule"/>
</dbReference>
<comment type="similarity">
    <text evidence="2 14">Belongs to the peptidase M50B family.</text>
</comment>
<evidence type="ECO:0000256" key="12">
    <source>
        <dbReference type="ARBA" id="ARBA00023122"/>
    </source>
</evidence>
<keyword evidence="5 14" id="KW-0812">Transmembrane</keyword>